<evidence type="ECO:0000313" key="5">
    <source>
        <dbReference type="Proteomes" id="UP000256779"/>
    </source>
</evidence>
<dbReference type="RefSeq" id="WP_115866297.1">
    <property type="nucleotide sequence ID" value="NZ_QREG01000001.1"/>
</dbReference>
<comment type="caution">
    <text evidence="4">The sequence shown here is derived from an EMBL/GenBank/DDBJ whole genome shotgun (WGS) entry which is preliminary data.</text>
</comment>
<evidence type="ECO:0000256" key="1">
    <source>
        <dbReference type="SAM" id="MobiDB-lite"/>
    </source>
</evidence>
<dbReference type="SMART" id="SM00257">
    <property type="entry name" value="LysM"/>
    <property type="match status" value="6"/>
</dbReference>
<dbReference type="PROSITE" id="PS51782">
    <property type="entry name" value="LYSM"/>
    <property type="match status" value="6"/>
</dbReference>
<feature type="domain" description="LysM" evidence="3">
    <location>
        <begin position="676"/>
        <end position="719"/>
    </location>
</feature>
<feature type="domain" description="LysM" evidence="3">
    <location>
        <begin position="374"/>
        <end position="418"/>
    </location>
</feature>
<dbReference type="InterPro" id="IPR008258">
    <property type="entry name" value="Transglycosylase_SLT_dom_1"/>
</dbReference>
<dbReference type="InterPro" id="IPR018392">
    <property type="entry name" value="LysM"/>
</dbReference>
<dbReference type="Gene3D" id="3.10.350.10">
    <property type="entry name" value="LysM domain"/>
    <property type="match status" value="5"/>
</dbReference>
<feature type="compositionally biased region" description="Low complexity" evidence="1">
    <location>
        <begin position="436"/>
        <end position="447"/>
    </location>
</feature>
<dbReference type="SUPFAM" id="SSF53955">
    <property type="entry name" value="Lysozyme-like"/>
    <property type="match status" value="1"/>
</dbReference>
<dbReference type="InterPro" id="IPR023346">
    <property type="entry name" value="Lysozyme-like_dom_sf"/>
</dbReference>
<dbReference type="Pfam" id="PF01476">
    <property type="entry name" value="LysM"/>
    <property type="match status" value="6"/>
</dbReference>
<dbReference type="PANTHER" id="PTHR33734">
    <property type="entry name" value="LYSM DOMAIN-CONTAINING GPI-ANCHORED PROTEIN 2"/>
    <property type="match status" value="1"/>
</dbReference>
<dbReference type="PANTHER" id="PTHR33734:SF22">
    <property type="entry name" value="MEMBRANE-BOUND LYTIC MUREIN TRANSGLYCOSYLASE D"/>
    <property type="match status" value="1"/>
</dbReference>
<accession>A0A3D9LGQ5</accession>
<name>A0A3D9LGQ5_MARFU</name>
<feature type="domain" description="LysM" evidence="3">
    <location>
        <begin position="480"/>
        <end position="523"/>
    </location>
</feature>
<gene>
    <name evidence="4" type="ORF">C7460_101316</name>
</gene>
<feature type="signal peptide" evidence="2">
    <location>
        <begin position="1"/>
        <end position="22"/>
    </location>
</feature>
<dbReference type="Proteomes" id="UP000256779">
    <property type="component" value="Unassembled WGS sequence"/>
</dbReference>
<evidence type="ECO:0000256" key="2">
    <source>
        <dbReference type="SAM" id="SignalP"/>
    </source>
</evidence>
<keyword evidence="2" id="KW-0732">Signal</keyword>
<dbReference type="CDD" id="cd00118">
    <property type="entry name" value="LysM"/>
    <property type="match status" value="5"/>
</dbReference>
<sequence length="721" mass="80881">MRILLFGLLIFCIWAPTTQAQAPTVPASIKIAGVHLKLTSGARDEIQKDVNALRASDKYFRIKLDRVNLYFPIIERILKEEGVPEDIKYLSVQESALISDAVSSANAVGYWQFKDFTGREVGLRVDNKVDERKNIVAATHGAAKYFKRNNFYFKNWIYSVSAYQAGPGGAKKYVDKENYGKDRLTITKNTHWYVLRFIAHVIAFKDEVGGPHSEGLRLKEYTKGAGKSLNDIAEELGVDADLLKDYNKWLRHGRIPEDKPYTVIVPVKGKSPKGLQKDDERPLTRTIETPKSTPTKYPEQIAGGFATGQKTLFIKINGIEAVMASKGDNIVSLAMKSGVSSTRLMKYNDLREGQSIQEGEIYYIRNKKNRSAIRYHVAQYGESLWDISQKYGIKLKKLARKNRMETTDPVKPGRLMWLRKKRPKSTPIEYHEVRKPQPTTTKPSTPKRAIAKTKSTKTRPEPEPEDTKPQVVIPANSEKILHVVQPKESLYAISGRYGVEIVAIMDWNNLKQTALSPGQELVIYASKTALDAAEEEAETPADTPSPNHSNTHVVQPGESLWAISKRYGVTVDELKSWNNLPDGTISIGQELHLTRPAKEEENQQSETQTSPPEKAATPIHEVQPGESLWAIAQKYNLTLDELRLWNGLADGDQLSIGQNLVLQAPEKLPQPKPTYKTYIVRGGDSLYKIARQHGMTVEELKQLNGLTSNALSVGDELKVTQ</sequence>
<feature type="domain" description="LysM" evidence="3">
    <location>
        <begin position="320"/>
        <end position="364"/>
    </location>
</feature>
<feature type="domain" description="LysM" evidence="3">
    <location>
        <begin position="618"/>
        <end position="662"/>
    </location>
</feature>
<dbReference type="SUPFAM" id="SSF54106">
    <property type="entry name" value="LysM domain"/>
    <property type="match status" value="5"/>
</dbReference>
<dbReference type="CDD" id="cd16894">
    <property type="entry name" value="MltD-like"/>
    <property type="match status" value="1"/>
</dbReference>
<dbReference type="EMBL" id="QREG01000001">
    <property type="protein sequence ID" value="REE05797.1"/>
    <property type="molecule type" value="Genomic_DNA"/>
</dbReference>
<feature type="compositionally biased region" description="Basic and acidic residues" evidence="1">
    <location>
        <begin position="458"/>
        <end position="468"/>
    </location>
</feature>
<dbReference type="AlphaFoldDB" id="A0A3D9LGQ5"/>
<dbReference type="InterPro" id="IPR036779">
    <property type="entry name" value="LysM_dom_sf"/>
</dbReference>
<reference evidence="4 5" key="1">
    <citation type="submission" date="2018-07" db="EMBL/GenBank/DDBJ databases">
        <title>Genomic Encyclopedia of Type Strains, Phase IV (KMG-IV): sequencing the most valuable type-strain genomes for metagenomic binning, comparative biology and taxonomic classification.</title>
        <authorList>
            <person name="Goeker M."/>
        </authorList>
    </citation>
    <scope>NUCLEOTIDE SEQUENCE [LARGE SCALE GENOMIC DNA]</scope>
    <source>
        <strain evidence="4 5">DSM 4134</strain>
    </source>
</reference>
<dbReference type="Pfam" id="PF01464">
    <property type="entry name" value="SLT"/>
    <property type="match status" value="1"/>
</dbReference>
<proteinExistence type="predicted"/>
<organism evidence="4 5">
    <name type="scientific">Marinoscillum furvescens DSM 4134</name>
    <dbReference type="NCBI Taxonomy" id="1122208"/>
    <lineage>
        <taxon>Bacteria</taxon>
        <taxon>Pseudomonadati</taxon>
        <taxon>Bacteroidota</taxon>
        <taxon>Cytophagia</taxon>
        <taxon>Cytophagales</taxon>
        <taxon>Reichenbachiellaceae</taxon>
        <taxon>Marinoscillum</taxon>
    </lineage>
</organism>
<dbReference type="Gene3D" id="1.10.530.10">
    <property type="match status" value="1"/>
</dbReference>
<feature type="region of interest" description="Disordered" evidence="1">
    <location>
        <begin position="426"/>
        <end position="469"/>
    </location>
</feature>
<feature type="region of interest" description="Disordered" evidence="1">
    <location>
        <begin position="533"/>
        <end position="556"/>
    </location>
</feature>
<dbReference type="OrthoDB" id="977752at2"/>
<feature type="domain" description="LysM" evidence="3">
    <location>
        <begin position="550"/>
        <end position="593"/>
    </location>
</feature>
<keyword evidence="5" id="KW-1185">Reference proteome</keyword>
<protein>
    <submittedName>
        <fullName evidence="4">Membrane-bound lytic murein transglycosylase D</fullName>
    </submittedName>
</protein>
<feature type="region of interest" description="Disordered" evidence="1">
    <location>
        <begin position="596"/>
        <end position="617"/>
    </location>
</feature>
<feature type="chain" id="PRO_5017663098" evidence="2">
    <location>
        <begin position="23"/>
        <end position="721"/>
    </location>
</feature>
<evidence type="ECO:0000259" key="3">
    <source>
        <dbReference type="PROSITE" id="PS51782"/>
    </source>
</evidence>
<evidence type="ECO:0000313" key="4">
    <source>
        <dbReference type="EMBL" id="REE05797.1"/>
    </source>
</evidence>